<comment type="caution">
    <text evidence="1">Lacks conserved residue(s) required for the propagation of feature annotation.</text>
</comment>
<evidence type="ECO:0000259" key="2">
    <source>
        <dbReference type="Pfam" id="PF07819"/>
    </source>
</evidence>
<feature type="domain" description="GPI inositol-deacylase PGAP1-like alpha/beta" evidence="2">
    <location>
        <begin position="84"/>
        <end position="359"/>
    </location>
</feature>
<protein>
    <recommendedName>
        <fullName evidence="1">GPI inositol-deacylase</fullName>
        <ecNumber evidence="1">3.1.-.-</ecNumber>
    </recommendedName>
</protein>
<dbReference type="InterPro" id="IPR029058">
    <property type="entry name" value="AB_hydrolase_fold"/>
</dbReference>
<dbReference type="AlphaFoldDB" id="A0A2P2K3Z5"/>
<feature type="transmembrane region" description="Helical" evidence="1">
    <location>
        <begin position="12"/>
        <end position="30"/>
    </location>
</feature>
<dbReference type="Gene3D" id="3.40.50.1820">
    <property type="entry name" value="alpha/beta hydrolase"/>
    <property type="match status" value="1"/>
</dbReference>
<dbReference type="Pfam" id="PF07819">
    <property type="entry name" value="PGAP1"/>
    <property type="match status" value="1"/>
</dbReference>
<dbReference type="PANTHER" id="PTHR47346:SF1">
    <property type="entry name" value="GPI INOSITOL-DEACYLASE"/>
    <property type="match status" value="1"/>
</dbReference>
<keyword evidence="1" id="KW-0812">Transmembrane</keyword>
<dbReference type="EMBL" id="GGEC01019972">
    <property type="protein sequence ID" value="MBX00456.1"/>
    <property type="molecule type" value="Transcribed_RNA"/>
</dbReference>
<proteinExistence type="inferred from homology"/>
<evidence type="ECO:0000256" key="1">
    <source>
        <dbReference type="RuleBase" id="RU365011"/>
    </source>
</evidence>
<accession>A0A2P2K3Z5</accession>
<dbReference type="InterPro" id="IPR012908">
    <property type="entry name" value="PGAP1-ab_dom-like"/>
</dbReference>
<dbReference type="SUPFAM" id="SSF53474">
    <property type="entry name" value="alpha/beta-Hydrolases"/>
    <property type="match status" value="1"/>
</dbReference>
<comment type="similarity">
    <text evidence="1">Belongs to the GPI inositol-deacylase family.</text>
</comment>
<sequence length="472" mass="52714">MLQGLRGKLRIATVLALTLWTGLLGLYGLLKPISNGCVMTYMYPTYIPISMGGGAASSAVPGKYGLYLYHEGWKKIDFDEHVKQLSGVPVLFIPGNGGSFKQVRSLAAESDRAYQGGALEKTYHFVASLTAEEGGINTDKKGFRLPNQYGRRLDWFAVDLEGEHSAMDGRILEEHTEYVVYAINRILDQYKESHDAREKEGAAVSSNLPKSVILVGHSMGGFVARAATIHPRLRKSAVETILTLSTPHQSPPVALQPSLSHYFANVNQAWKRGYEVQTTQTGHYMSYPLLSHVVIVSISGGYNDYQVRSKLETLDDIVPPTHGFTISSTSMRNVWLSMEHQAILWCNQLVVQVSHTLLSLVDSKTGQPFTETQKRLAVLARMLRSGLPQSFNWMRQSYSSHWSGHVPIKDMKGSTGSQVYTFSSCPSNVHWNENGLERDLYIQKTTVTVLAMDGRRRWLDIQKLVSFMEHSQ</sequence>
<dbReference type="GO" id="GO:0005789">
    <property type="term" value="C:endoplasmic reticulum membrane"/>
    <property type="evidence" value="ECO:0007669"/>
    <property type="project" value="UniProtKB-SubCell"/>
</dbReference>
<keyword evidence="1" id="KW-0472">Membrane</keyword>
<keyword evidence="1" id="KW-0813">Transport</keyword>
<organism evidence="3">
    <name type="scientific">Rhizophora mucronata</name>
    <name type="common">Asiatic mangrove</name>
    <dbReference type="NCBI Taxonomy" id="61149"/>
    <lineage>
        <taxon>Eukaryota</taxon>
        <taxon>Viridiplantae</taxon>
        <taxon>Streptophyta</taxon>
        <taxon>Embryophyta</taxon>
        <taxon>Tracheophyta</taxon>
        <taxon>Spermatophyta</taxon>
        <taxon>Magnoliopsida</taxon>
        <taxon>eudicotyledons</taxon>
        <taxon>Gunneridae</taxon>
        <taxon>Pentapetalae</taxon>
        <taxon>rosids</taxon>
        <taxon>fabids</taxon>
        <taxon>Malpighiales</taxon>
        <taxon>Rhizophoraceae</taxon>
        <taxon>Rhizophora</taxon>
    </lineage>
</organism>
<comment type="function">
    <text evidence="1">Involved in inositol deacylation of GPI-anchored proteins which plays important roles in the quality control and ER-associated degradation of GPI-anchored proteins.</text>
</comment>
<keyword evidence="1" id="KW-0256">Endoplasmic reticulum</keyword>
<keyword evidence="1" id="KW-0378">Hydrolase</keyword>
<keyword evidence="1" id="KW-1133">Transmembrane helix</keyword>
<dbReference type="GO" id="GO:0015031">
    <property type="term" value="P:protein transport"/>
    <property type="evidence" value="ECO:0007669"/>
    <property type="project" value="UniProtKB-KW"/>
</dbReference>
<keyword evidence="1" id="KW-0653">Protein transport</keyword>
<dbReference type="PANTHER" id="PTHR47346">
    <property type="entry name" value="HYDROLASES, ACTING ON ESTER BOND"/>
    <property type="match status" value="1"/>
</dbReference>
<name>A0A2P2K3Z5_RHIMU</name>
<dbReference type="GO" id="GO:0016788">
    <property type="term" value="F:hydrolase activity, acting on ester bonds"/>
    <property type="evidence" value="ECO:0007669"/>
    <property type="project" value="InterPro"/>
</dbReference>
<reference evidence="3" key="1">
    <citation type="submission" date="2018-02" db="EMBL/GenBank/DDBJ databases">
        <title>Rhizophora mucronata_Transcriptome.</title>
        <authorList>
            <person name="Meera S.P."/>
            <person name="Sreeshan A."/>
            <person name="Augustine A."/>
        </authorList>
    </citation>
    <scope>NUCLEOTIDE SEQUENCE</scope>
    <source>
        <tissue evidence="3">Leaf</tissue>
    </source>
</reference>
<dbReference type="EC" id="3.1.-.-" evidence="1"/>
<comment type="subcellular location">
    <subcellularLocation>
        <location evidence="1">Endoplasmic reticulum membrane</location>
    </subcellularLocation>
</comment>
<evidence type="ECO:0000313" key="3">
    <source>
        <dbReference type="EMBL" id="MBX00456.1"/>
    </source>
</evidence>